<dbReference type="AlphaFoldDB" id="A0A9W9P037"/>
<evidence type="ECO:0000256" key="3">
    <source>
        <dbReference type="ARBA" id="ARBA00021453"/>
    </source>
</evidence>
<evidence type="ECO:0000313" key="13">
    <source>
        <dbReference type="EMBL" id="KAJ5232981.1"/>
    </source>
</evidence>
<dbReference type="RefSeq" id="XP_058330973.1">
    <property type="nucleotide sequence ID" value="XM_058475233.1"/>
</dbReference>
<dbReference type="Proteomes" id="UP001150941">
    <property type="component" value="Unassembled WGS sequence"/>
</dbReference>
<keyword evidence="5" id="KW-0238">DNA-binding</keyword>
<keyword evidence="6" id="KW-0804">Transcription</keyword>
<dbReference type="GO" id="GO:0003677">
    <property type="term" value="F:DNA binding"/>
    <property type="evidence" value="ECO:0007669"/>
    <property type="project" value="UniProtKB-KW"/>
</dbReference>
<evidence type="ECO:0000256" key="1">
    <source>
        <dbReference type="ARBA" id="ARBA00004123"/>
    </source>
</evidence>
<reference evidence="13" key="1">
    <citation type="submission" date="2022-11" db="EMBL/GenBank/DDBJ databases">
        <authorList>
            <person name="Petersen C."/>
        </authorList>
    </citation>
    <scope>NUCLEOTIDE SEQUENCE</scope>
    <source>
        <strain evidence="13">IBT 19713</strain>
    </source>
</reference>
<organism evidence="13 14">
    <name type="scientific">Penicillium chermesinum</name>
    <dbReference type="NCBI Taxonomy" id="63820"/>
    <lineage>
        <taxon>Eukaryota</taxon>
        <taxon>Fungi</taxon>
        <taxon>Dikarya</taxon>
        <taxon>Ascomycota</taxon>
        <taxon>Pezizomycotina</taxon>
        <taxon>Eurotiomycetes</taxon>
        <taxon>Eurotiomycetidae</taxon>
        <taxon>Eurotiales</taxon>
        <taxon>Aspergillaceae</taxon>
        <taxon>Penicillium</taxon>
    </lineage>
</organism>
<evidence type="ECO:0000259" key="12">
    <source>
        <dbReference type="Pfam" id="PF17683"/>
    </source>
</evidence>
<gene>
    <name evidence="13" type="ORF">N7468_005937</name>
</gene>
<evidence type="ECO:0000256" key="10">
    <source>
        <dbReference type="SAM" id="MobiDB-lite"/>
    </source>
</evidence>
<evidence type="ECO:0000256" key="4">
    <source>
        <dbReference type="ARBA" id="ARBA00023015"/>
    </source>
</evidence>
<dbReference type="CDD" id="cd07980">
    <property type="entry name" value="TFIIF_beta"/>
    <property type="match status" value="1"/>
</dbReference>
<accession>A0A9W9P037</accession>
<keyword evidence="4" id="KW-0805">Transcription regulation</keyword>
<feature type="domain" description="TFIIF beta subunit N-terminal" evidence="12">
    <location>
        <begin position="45"/>
        <end position="192"/>
    </location>
</feature>
<dbReference type="GO" id="GO:0006367">
    <property type="term" value="P:transcription initiation at RNA polymerase II promoter"/>
    <property type="evidence" value="ECO:0007669"/>
    <property type="project" value="InterPro"/>
</dbReference>
<sequence length="368" mass="42222">MAQVKPDPDSLYIKPDPDSKDALLADLDDEDIYEDAGDLDFTHANTNVWMSRLPRALWENWAQMDDDEEIEIGTMRIEGEPGDLKRVSLRLHERPDNQDIPKDYTFQQQTLLTENASHITENTYHFTEKDVPGAENRMAVFGETRSALYEAMKRDARRREQGKKWEPYVRKTVPKQTALLGQVTEEFNCLPVENDEFRRISEQKALDALKPKKETQFIERVPGKVLQNRAGMPVAGNTFVQTTAASRVRPQENKSIRMPQNELLDKIFECFRQYKYWPFKALKKQLQQPEAYLKQTLEMVAHLVKAGDFAMTWELKPEAQQTNYAAMSFGEVKAELAPGGDIHDDGSDEDPTASGMGTDHDDFQFENA</sequence>
<dbReference type="Pfam" id="PF02270">
    <property type="entry name" value="TFIIF_beta"/>
    <property type="match status" value="1"/>
</dbReference>
<dbReference type="SUPFAM" id="SSF46785">
    <property type="entry name" value="Winged helix' DNA-binding domain"/>
    <property type="match status" value="1"/>
</dbReference>
<dbReference type="GO" id="GO:0005674">
    <property type="term" value="C:transcription factor TFIIF complex"/>
    <property type="evidence" value="ECO:0007669"/>
    <property type="project" value="InterPro"/>
</dbReference>
<dbReference type="SUPFAM" id="SSF50916">
    <property type="entry name" value="Rap30/74 interaction domains"/>
    <property type="match status" value="1"/>
</dbReference>
<dbReference type="PANTHER" id="PTHR10445">
    <property type="entry name" value="GENERAL TRANSCRIPTION FACTOR IIF SUBUNIT 2"/>
    <property type="match status" value="1"/>
</dbReference>
<comment type="caution">
    <text evidence="13">The sequence shown here is derived from an EMBL/GenBank/DDBJ whole genome shotgun (WGS) entry which is preliminary data.</text>
</comment>
<dbReference type="InterPro" id="IPR036390">
    <property type="entry name" value="WH_DNA-bd_sf"/>
</dbReference>
<dbReference type="EMBL" id="JAPQKS010000004">
    <property type="protein sequence ID" value="KAJ5232981.1"/>
    <property type="molecule type" value="Genomic_DNA"/>
</dbReference>
<comment type="subcellular location">
    <subcellularLocation>
        <location evidence="1">Nucleus</location>
    </subcellularLocation>
</comment>
<dbReference type="Pfam" id="PF17683">
    <property type="entry name" value="TFIIF_beta_N"/>
    <property type="match status" value="1"/>
</dbReference>
<dbReference type="InterPro" id="IPR003196">
    <property type="entry name" value="TFIIF_beta"/>
</dbReference>
<proteinExistence type="inferred from homology"/>
<feature type="domain" description="TFIIF beta subunit HTH" evidence="11">
    <location>
        <begin position="256"/>
        <end position="319"/>
    </location>
</feature>
<keyword evidence="14" id="KW-1185">Reference proteome</keyword>
<dbReference type="FunFam" id="1.10.10.10:FF:000035">
    <property type="entry name" value="General transcription factor IIF subunit 2"/>
    <property type="match status" value="1"/>
</dbReference>
<evidence type="ECO:0000256" key="8">
    <source>
        <dbReference type="ARBA" id="ARBA00081473"/>
    </source>
</evidence>
<comment type="similarity">
    <text evidence="2">Belongs to the TFIIF beta subunit family.</text>
</comment>
<dbReference type="PANTHER" id="PTHR10445:SF0">
    <property type="entry name" value="GENERAL TRANSCRIPTION FACTOR IIF SUBUNIT 2"/>
    <property type="match status" value="1"/>
</dbReference>
<keyword evidence="7" id="KW-0539">Nucleus</keyword>
<dbReference type="Gene3D" id="1.10.10.10">
    <property type="entry name" value="Winged helix-like DNA-binding domain superfamily/Winged helix DNA-binding domain"/>
    <property type="match status" value="1"/>
</dbReference>
<dbReference type="GeneID" id="83202536"/>
<feature type="compositionally biased region" description="Basic and acidic residues" evidence="10">
    <location>
        <begin position="358"/>
        <end position="368"/>
    </location>
</feature>
<evidence type="ECO:0000256" key="6">
    <source>
        <dbReference type="ARBA" id="ARBA00023163"/>
    </source>
</evidence>
<feature type="region of interest" description="Disordered" evidence="10">
    <location>
        <begin position="336"/>
        <end position="368"/>
    </location>
</feature>
<dbReference type="OrthoDB" id="26094at2759"/>
<evidence type="ECO:0000313" key="14">
    <source>
        <dbReference type="Proteomes" id="UP001150941"/>
    </source>
</evidence>
<name>A0A9W9P037_9EURO</name>
<reference evidence="13" key="2">
    <citation type="journal article" date="2023" name="IMA Fungus">
        <title>Comparative genomic study of the Penicillium genus elucidates a diverse pangenome and 15 lateral gene transfer events.</title>
        <authorList>
            <person name="Petersen C."/>
            <person name="Sorensen T."/>
            <person name="Nielsen M.R."/>
            <person name="Sondergaard T.E."/>
            <person name="Sorensen J.L."/>
            <person name="Fitzpatrick D.A."/>
            <person name="Frisvad J.C."/>
            <person name="Nielsen K.L."/>
        </authorList>
    </citation>
    <scope>NUCLEOTIDE SEQUENCE</scope>
    <source>
        <strain evidence="13">IBT 19713</strain>
    </source>
</reference>
<evidence type="ECO:0000256" key="2">
    <source>
        <dbReference type="ARBA" id="ARBA00009543"/>
    </source>
</evidence>
<evidence type="ECO:0000256" key="7">
    <source>
        <dbReference type="ARBA" id="ARBA00023242"/>
    </source>
</evidence>
<evidence type="ECO:0000256" key="9">
    <source>
        <dbReference type="ARBA" id="ARBA00081863"/>
    </source>
</evidence>
<dbReference type="InterPro" id="IPR036388">
    <property type="entry name" value="WH-like_DNA-bd_sf"/>
</dbReference>
<evidence type="ECO:0000259" key="11">
    <source>
        <dbReference type="Pfam" id="PF02270"/>
    </source>
</evidence>
<evidence type="ECO:0000256" key="5">
    <source>
        <dbReference type="ARBA" id="ARBA00023125"/>
    </source>
</evidence>
<dbReference type="InterPro" id="IPR040450">
    <property type="entry name" value="TFIIF_beta_HTH"/>
</dbReference>
<protein>
    <recommendedName>
        <fullName evidence="3">Transcription initiation factor IIF subunit beta</fullName>
    </recommendedName>
    <alternativeName>
        <fullName evidence="9">TFIIF medium subunit</fullName>
    </alternativeName>
    <alternativeName>
        <fullName evidence="8">TFIIF-beta</fullName>
    </alternativeName>
</protein>
<dbReference type="InterPro" id="IPR040504">
    <property type="entry name" value="TFIIF_beta_N"/>
</dbReference>
<dbReference type="InterPro" id="IPR011039">
    <property type="entry name" value="TFIIF_interaction"/>
</dbReference>